<evidence type="ECO:0000313" key="1">
    <source>
        <dbReference type="EMBL" id="RDB06546.1"/>
    </source>
</evidence>
<keyword evidence="2" id="KW-1185">Reference proteome</keyword>
<sequence length="65" mass="8002">MERNEKMRQKKCQLNYIRSLGTFLNQNQFNFKKYRSNNELNILQQKKCLISKIWSFINQRPFLTS</sequence>
<dbReference type="EMBL" id="QPIW01000004">
    <property type="protein sequence ID" value="RDB06546.1"/>
    <property type="molecule type" value="Genomic_DNA"/>
</dbReference>
<name>A0A369IIS3_9BACT</name>
<dbReference type="Proteomes" id="UP000253141">
    <property type="component" value="Unassembled WGS sequence"/>
</dbReference>
<gene>
    <name evidence="1" type="ORF">DVG78_07335</name>
</gene>
<evidence type="ECO:0000313" key="2">
    <source>
        <dbReference type="Proteomes" id="UP000253141"/>
    </source>
</evidence>
<proteinExistence type="predicted"/>
<organism evidence="1 2">
    <name type="scientific">Runella aurantiaca</name>
    <dbReference type="NCBI Taxonomy" id="2282308"/>
    <lineage>
        <taxon>Bacteria</taxon>
        <taxon>Pseudomonadati</taxon>
        <taxon>Bacteroidota</taxon>
        <taxon>Cytophagia</taxon>
        <taxon>Cytophagales</taxon>
        <taxon>Spirosomataceae</taxon>
        <taxon>Runella</taxon>
    </lineage>
</organism>
<accession>A0A369IIS3</accession>
<reference evidence="1 2" key="1">
    <citation type="submission" date="2018-07" db="EMBL/GenBank/DDBJ databases">
        <title>Genome analysis of Runella aurantiaca.</title>
        <authorList>
            <person name="Yang X."/>
        </authorList>
    </citation>
    <scope>NUCLEOTIDE SEQUENCE [LARGE SCALE GENOMIC DNA]</scope>
    <source>
        <strain evidence="1 2">YX9</strain>
    </source>
</reference>
<dbReference type="AlphaFoldDB" id="A0A369IIS3"/>
<protein>
    <submittedName>
        <fullName evidence="1">Uncharacterized protein</fullName>
    </submittedName>
</protein>
<comment type="caution">
    <text evidence="1">The sequence shown here is derived from an EMBL/GenBank/DDBJ whole genome shotgun (WGS) entry which is preliminary data.</text>
</comment>